<organism evidence="14 15">
    <name type="scientific">Thermothielavioides terrestris</name>
    <dbReference type="NCBI Taxonomy" id="2587410"/>
    <lineage>
        <taxon>Eukaryota</taxon>
        <taxon>Fungi</taxon>
        <taxon>Dikarya</taxon>
        <taxon>Ascomycota</taxon>
        <taxon>Pezizomycotina</taxon>
        <taxon>Sordariomycetes</taxon>
        <taxon>Sordariomycetidae</taxon>
        <taxon>Sordariales</taxon>
        <taxon>Chaetomiaceae</taxon>
        <taxon>Thermothielavioides</taxon>
    </lineage>
</organism>
<evidence type="ECO:0000256" key="11">
    <source>
        <dbReference type="ARBA" id="ARBA00023242"/>
    </source>
</evidence>
<keyword evidence="7" id="KW-0808">Transferase</keyword>
<keyword evidence="8" id="KW-0547">Nucleotide-binding</keyword>
<evidence type="ECO:0000256" key="2">
    <source>
        <dbReference type="ARBA" id="ARBA00004604"/>
    </source>
</evidence>
<keyword evidence="9" id="KW-0418">Kinase</keyword>
<proteinExistence type="inferred from homology"/>
<dbReference type="Proteomes" id="UP000289323">
    <property type="component" value="Unassembled WGS sequence"/>
</dbReference>
<dbReference type="Pfam" id="PF16575">
    <property type="entry name" value="CLP1_P"/>
    <property type="match status" value="1"/>
</dbReference>
<comment type="similarity">
    <text evidence="3">Belongs to the Clp1 family. NOL9/GRC3 subfamily.</text>
</comment>
<keyword evidence="10" id="KW-0067">ATP-binding</keyword>
<dbReference type="PANTHER" id="PTHR12755">
    <property type="entry name" value="CLEAVAGE/POLYADENYLATION FACTOR IA SUBUNIT CLP1P"/>
    <property type="match status" value="1"/>
</dbReference>
<dbReference type="GO" id="GO:0000448">
    <property type="term" value="P:cleavage in ITS2 between 5.8S rRNA and LSU-rRNA of tricistronic rRNA transcript (SSU-rRNA, 5.8S rRNA, LSU-rRNA)"/>
    <property type="evidence" value="ECO:0007669"/>
    <property type="project" value="TreeGrafter"/>
</dbReference>
<dbReference type="InterPro" id="IPR032319">
    <property type="entry name" value="CLP1_P"/>
</dbReference>
<dbReference type="PANTHER" id="PTHR12755:SF3">
    <property type="entry name" value="POLYNUCLEOTIDE 5'-HYDROXYL-KINASE NOL9"/>
    <property type="match status" value="1"/>
</dbReference>
<dbReference type="AlphaFoldDB" id="A0A3S4F1M5"/>
<evidence type="ECO:0000256" key="1">
    <source>
        <dbReference type="ARBA" id="ARBA00003798"/>
    </source>
</evidence>
<evidence type="ECO:0000256" key="3">
    <source>
        <dbReference type="ARBA" id="ARBA00011003"/>
    </source>
</evidence>
<keyword evidence="11" id="KW-0539">Nucleus</keyword>
<keyword evidence="6" id="KW-0698">rRNA processing</keyword>
<comment type="function">
    <text evidence="1">Polynucleotide 5'-kinase involved in rRNA processing.</text>
</comment>
<feature type="region of interest" description="Disordered" evidence="12">
    <location>
        <begin position="1"/>
        <end position="24"/>
    </location>
</feature>
<evidence type="ECO:0000256" key="8">
    <source>
        <dbReference type="ARBA" id="ARBA00022741"/>
    </source>
</evidence>
<evidence type="ECO:0000259" key="13">
    <source>
        <dbReference type="Pfam" id="PF16575"/>
    </source>
</evidence>
<dbReference type="InterPro" id="IPR045116">
    <property type="entry name" value="Clp1/Grc3"/>
</dbReference>
<evidence type="ECO:0000313" key="15">
    <source>
        <dbReference type="Proteomes" id="UP000289323"/>
    </source>
</evidence>
<sequence length="570" mass="61426">MAAPKKRKLDGSGSGSGSGSSTPTMMSAFAARQQLWGVAATRNSTAVEKATAEPAPENRLVLLGSYGVKVQEGEATIAGAILTPSDEVQWVHAPLCHAVPVLRAADDTVLEVLPHPAAKGLRQLAKLNPCFARLWNETASQESARSKPSKSLGTFQIIYTSDDVPKRAALQELVSPAEWNKKLSGLAAGKPRGAPAIFLCGPKSSGKSTFGRLLANRLITDRRGSKNELWSSVMVLDLDPGQPEYSPPGVVSLSKIAVPNLSPSFCHPILPPHDGQLRAHAIASVNPGLDPAHFIECALDLYAHYQRSRDAKYPLIINTPGWIQGTGLDILSDLITAIRPTEVIYMSQDGPDDTVSTLQSACNAAAAAAAPIPFTTLPSQPSDMSSRTSLHLRTMQTMSYFHLRQPEPPLQQPAALSWDPTPLTDLRPWRVRYAGPPSRRGFLGILCYDHQPAPFLLAEAINGTQSAPPPSSTLKPPPITTALPTDLPLIPNPQGRTLDPRHSHLLGLVLVRGVDTSRRELQLLTPLAPETVAGLRGEELVLVAGRFDPPSWAYSEGLYRSRRRRGRRVP</sequence>
<evidence type="ECO:0000256" key="10">
    <source>
        <dbReference type="ARBA" id="ARBA00022840"/>
    </source>
</evidence>
<dbReference type="Gene3D" id="3.40.50.300">
    <property type="entry name" value="P-loop containing nucleotide triphosphate hydrolases"/>
    <property type="match status" value="1"/>
</dbReference>
<dbReference type="GO" id="GO:0005524">
    <property type="term" value="F:ATP binding"/>
    <property type="evidence" value="ECO:0007669"/>
    <property type="project" value="UniProtKB-KW"/>
</dbReference>
<protein>
    <recommendedName>
        <fullName evidence="5">Polynucleotide 5'-hydroxyl-kinase GRC3</fullName>
    </recommendedName>
    <alternativeName>
        <fullName evidence="4">Polynucleotide 5'-hydroxyl-kinase grc3</fullName>
    </alternativeName>
</protein>
<accession>A0A3S4F1M5</accession>
<evidence type="ECO:0000256" key="4">
    <source>
        <dbReference type="ARBA" id="ARBA00018706"/>
    </source>
</evidence>
<name>A0A3S4F1M5_9PEZI</name>
<dbReference type="GO" id="GO:0051731">
    <property type="term" value="F:polynucleotide 5'-hydroxyl-kinase activity"/>
    <property type="evidence" value="ECO:0007669"/>
    <property type="project" value="InterPro"/>
</dbReference>
<evidence type="ECO:0000256" key="9">
    <source>
        <dbReference type="ARBA" id="ARBA00022777"/>
    </source>
</evidence>
<dbReference type="InterPro" id="IPR027417">
    <property type="entry name" value="P-loop_NTPase"/>
</dbReference>
<evidence type="ECO:0000256" key="6">
    <source>
        <dbReference type="ARBA" id="ARBA00022552"/>
    </source>
</evidence>
<evidence type="ECO:0000256" key="12">
    <source>
        <dbReference type="SAM" id="MobiDB-lite"/>
    </source>
</evidence>
<dbReference type="GO" id="GO:0005730">
    <property type="term" value="C:nucleolus"/>
    <property type="evidence" value="ECO:0007669"/>
    <property type="project" value="UniProtKB-SubCell"/>
</dbReference>
<evidence type="ECO:0000256" key="7">
    <source>
        <dbReference type="ARBA" id="ARBA00022679"/>
    </source>
</evidence>
<reference evidence="14 15" key="1">
    <citation type="submission" date="2018-04" db="EMBL/GenBank/DDBJ databases">
        <authorList>
            <person name="Huttner S."/>
            <person name="Dainat J."/>
        </authorList>
    </citation>
    <scope>NUCLEOTIDE SEQUENCE [LARGE SCALE GENOMIC DNA]</scope>
</reference>
<gene>
    <name evidence="14" type="ORF">TT172_LOCUS7155</name>
</gene>
<feature type="domain" description="Clp1 P-loop" evidence="13">
    <location>
        <begin position="201"/>
        <end position="402"/>
    </location>
</feature>
<comment type="subcellular location">
    <subcellularLocation>
        <location evidence="2">Nucleus</location>
        <location evidence="2">Nucleolus</location>
    </subcellularLocation>
</comment>
<dbReference type="EMBL" id="OUUZ01000013">
    <property type="protein sequence ID" value="SPQ24736.1"/>
    <property type="molecule type" value="Genomic_DNA"/>
</dbReference>
<evidence type="ECO:0000313" key="14">
    <source>
        <dbReference type="EMBL" id="SPQ24736.1"/>
    </source>
</evidence>
<dbReference type="FunFam" id="3.40.50.300:FF:001156">
    <property type="entry name" value="Polynucleotide 5-hydroxyl-kinase grc3"/>
    <property type="match status" value="1"/>
</dbReference>
<evidence type="ECO:0000256" key="5">
    <source>
        <dbReference type="ARBA" id="ARBA00019824"/>
    </source>
</evidence>